<sequence>MIHKRTVSWQKFLLINGRLKNLAISLRSQFNNMTAKSHTVVPYCITVDIFSFNFKLKSVSDDIDRLKMFTDMYL</sequence>
<evidence type="ECO:0000313" key="2">
    <source>
        <dbReference type="Proteomes" id="UP000055048"/>
    </source>
</evidence>
<comment type="caution">
    <text evidence="1">The sequence shown here is derived from an EMBL/GenBank/DDBJ whole genome shotgun (WGS) entry which is preliminary data.</text>
</comment>
<keyword evidence="2" id="KW-1185">Reference proteome</keyword>
<accession>A0A0V0UHE3</accession>
<reference evidence="1 2" key="1">
    <citation type="submission" date="2015-01" db="EMBL/GenBank/DDBJ databases">
        <title>Evolution of Trichinella species and genotypes.</title>
        <authorList>
            <person name="Korhonen P.K."/>
            <person name="Edoardo P."/>
            <person name="Giuseppe L.R."/>
            <person name="Gasser R.B."/>
        </authorList>
    </citation>
    <scope>NUCLEOTIDE SEQUENCE [LARGE SCALE GENOMIC DNA]</scope>
    <source>
        <strain evidence="1">ISS417</strain>
    </source>
</reference>
<name>A0A0V0UHE3_9BILA</name>
<organism evidence="1 2">
    <name type="scientific">Trichinella murrelli</name>
    <dbReference type="NCBI Taxonomy" id="144512"/>
    <lineage>
        <taxon>Eukaryota</taxon>
        <taxon>Metazoa</taxon>
        <taxon>Ecdysozoa</taxon>
        <taxon>Nematoda</taxon>
        <taxon>Enoplea</taxon>
        <taxon>Dorylaimia</taxon>
        <taxon>Trichinellida</taxon>
        <taxon>Trichinellidae</taxon>
        <taxon>Trichinella</taxon>
    </lineage>
</organism>
<dbReference type="AlphaFoldDB" id="A0A0V0UHE3"/>
<dbReference type="EMBL" id="JYDJ01000009">
    <property type="protein sequence ID" value="KRX50083.1"/>
    <property type="molecule type" value="Genomic_DNA"/>
</dbReference>
<proteinExistence type="predicted"/>
<protein>
    <submittedName>
        <fullName evidence="1">Uncharacterized protein</fullName>
    </submittedName>
</protein>
<dbReference type="OrthoDB" id="10332121at2759"/>
<evidence type="ECO:0000313" key="1">
    <source>
        <dbReference type="EMBL" id="KRX50083.1"/>
    </source>
</evidence>
<dbReference type="Proteomes" id="UP000055048">
    <property type="component" value="Unassembled WGS sequence"/>
</dbReference>
<gene>
    <name evidence="1" type="ORF">T05_12059</name>
</gene>